<dbReference type="InterPro" id="IPR053737">
    <property type="entry name" value="Type_II_TA_Toxin"/>
</dbReference>
<dbReference type="NCBIfam" id="TIGR01550">
    <property type="entry name" value="DOC_P1"/>
    <property type="match status" value="1"/>
</dbReference>
<accession>A0ABT3R3H2</accession>
<dbReference type="PANTHER" id="PTHR39426:SF1">
    <property type="entry name" value="HOMOLOGY TO DEATH-ON-CURING PROTEIN OF PHAGE P1"/>
    <property type="match status" value="1"/>
</dbReference>
<keyword evidence="3" id="KW-1185">Reference proteome</keyword>
<name>A0ABT3R3H2_9HYPH</name>
<feature type="domain" description="Fido" evidence="1">
    <location>
        <begin position="10"/>
        <end position="132"/>
    </location>
</feature>
<evidence type="ECO:0000313" key="2">
    <source>
        <dbReference type="EMBL" id="MCX2723753.1"/>
    </source>
</evidence>
<proteinExistence type="predicted"/>
<dbReference type="Gene3D" id="1.20.120.1870">
    <property type="entry name" value="Fic/DOC protein, Fido domain"/>
    <property type="match status" value="1"/>
</dbReference>
<dbReference type="PROSITE" id="PS51459">
    <property type="entry name" value="FIDO"/>
    <property type="match status" value="1"/>
</dbReference>
<organism evidence="2 3">
    <name type="scientific">Roseibium salinum</name>
    <dbReference type="NCBI Taxonomy" id="1604349"/>
    <lineage>
        <taxon>Bacteria</taxon>
        <taxon>Pseudomonadati</taxon>
        <taxon>Pseudomonadota</taxon>
        <taxon>Alphaproteobacteria</taxon>
        <taxon>Hyphomicrobiales</taxon>
        <taxon>Stappiaceae</taxon>
        <taxon>Roseibium</taxon>
    </lineage>
</organism>
<dbReference type="InterPro" id="IPR006440">
    <property type="entry name" value="Doc"/>
</dbReference>
<gene>
    <name evidence="2" type="ORF">ON753_15475</name>
</gene>
<comment type="caution">
    <text evidence="2">The sequence shown here is derived from an EMBL/GenBank/DDBJ whole genome shotgun (WGS) entry which is preliminary data.</text>
</comment>
<dbReference type="PANTHER" id="PTHR39426">
    <property type="entry name" value="HOMOLOGY TO DEATH-ON-CURING PROTEIN OF PHAGE P1"/>
    <property type="match status" value="1"/>
</dbReference>
<dbReference type="EMBL" id="JAPEVI010000003">
    <property type="protein sequence ID" value="MCX2723753.1"/>
    <property type="molecule type" value="Genomic_DNA"/>
</dbReference>
<dbReference type="Pfam" id="PF02661">
    <property type="entry name" value="Fic"/>
    <property type="match status" value="1"/>
</dbReference>
<dbReference type="InterPro" id="IPR003812">
    <property type="entry name" value="Fido"/>
</dbReference>
<dbReference type="RefSeq" id="WP_265963519.1">
    <property type="nucleotide sequence ID" value="NZ_JAPEVI010000003.1"/>
</dbReference>
<evidence type="ECO:0000313" key="3">
    <source>
        <dbReference type="Proteomes" id="UP001300261"/>
    </source>
</evidence>
<dbReference type="Proteomes" id="UP001300261">
    <property type="component" value="Unassembled WGS sequence"/>
</dbReference>
<reference evidence="2 3" key="1">
    <citation type="journal article" date="2016" name="Int. J. Syst. Evol. Microbiol.">
        <title>Labrenzia salina sp. nov., isolated from the rhizosphere of the halophyte Arthrocnemum macrostachyum.</title>
        <authorList>
            <person name="Camacho M."/>
            <person name="Redondo-Gomez S."/>
            <person name="Rodriguez-Llorente I."/>
            <person name="Rohde M."/>
            <person name="Sproer C."/>
            <person name="Schumann P."/>
            <person name="Klenk H.P."/>
            <person name="Montero-Calasanz M.D.C."/>
        </authorList>
    </citation>
    <scope>NUCLEOTIDE SEQUENCE [LARGE SCALE GENOMIC DNA]</scope>
    <source>
        <strain evidence="2 3">DSM 29163</strain>
    </source>
</reference>
<protein>
    <submittedName>
        <fullName evidence="2">Type II toxin-antitoxin system death-on-curing family toxin</fullName>
    </submittedName>
</protein>
<sequence>MKLPGEPEWLSFDQLAEIIEVVAELYPSHRVELIRPDDLAAALERPVNRYHYGGTGSRFLLASEYVYGIGKAHALVDGNKRVAFQSALVFLELNATRLNEPADEFFAVYIKALMADRINIEMLSTVFSVFSENLDS</sequence>
<evidence type="ECO:0000259" key="1">
    <source>
        <dbReference type="PROSITE" id="PS51459"/>
    </source>
</evidence>